<dbReference type="InterPro" id="IPR043070">
    <property type="entry name" value="Spidroin_repeat"/>
</dbReference>
<organism evidence="5 6">
    <name type="scientific">Argiope bruennichi</name>
    <name type="common">Wasp spider</name>
    <name type="synonym">Aranea bruennichi</name>
    <dbReference type="NCBI Taxonomy" id="94029"/>
    <lineage>
        <taxon>Eukaryota</taxon>
        <taxon>Metazoa</taxon>
        <taxon>Ecdysozoa</taxon>
        <taxon>Arthropoda</taxon>
        <taxon>Chelicerata</taxon>
        <taxon>Arachnida</taxon>
        <taxon>Araneae</taxon>
        <taxon>Araneomorphae</taxon>
        <taxon>Entelegynae</taxon>
        <taxon>Araneoidea</taxon>
        <taxon>Araneidae</taxon>
        <taxon>Argiope</taxon>
    </lineage>
</organism>
<evidence type="ECO:0000313" key="6">
    <source>
        <dbReference type="Proteomes" id="UP000807504"/>
    </source>
</evidence>
<feature type="domain" description="Spidroin N-terminal" evidence="4">
    <location>
        <begin position="32"/>
        <end position="157"/>
    </location>
</feature>
<dbReference type="Pfam" id="PF16763">
    <property type="entry name" value="Spidroin_N"/>
    <property type="match status" value="1"/>
</dbReference>
<feature type="region of interest" description="Disordered" evidence="1">
    <location>
        <begin position="375"/>
        <end position="394"/>
    </location>
</feature>
<feature type="region of interest" description="Disordered" evidence="1">
    <location>
        <begin position="399"/>
        <end position="482"/>
    </location>
</feature>
<evidence type="ECO:0000256" key="2">
    <source>
        <dbReference type="SAM" id="SignalP"/>
    </source>
</evidence>
<dbReference type="Gene3D" id="1.10.274.60">
    <property type="entry name" value="Spidroin, repetitive domain"/>
    <property type="match status" value="2"/>
</dbReference>
<comment type="caution">
    <text evidence="5">The sequence shown here is derived from an EMBL/GenBank/DDBJ whole genome shotgun (WGS) entry which is preliminary data.</text>
</comment>
<feature type="signal peptide" evidence="2">
    <location>
        <begin position="1"/>
        <end position="21"/>
    </location>
</feature>
<keyword evidence="2" id="KW-0732">Signal</keyword>
<accession>A0A8T0FFA1</accession>
<dbReference type="AlphaFoldDB" id="A0A8T0FFA1"/>
<dbReference type="InterPro" id="IPR038243">
    <property type="entry name" value="Spidroin_N_sf"/>
</dbReference>
<feature type="chain" id="PRO_5035775704" description="Aciniform spidroin 1 variant 1" evidence="2">
    <location>
        <begin position="22"/>
        <end position="573"/>
    </location>
</feature>
<keyword evidence="6" id="KW-1185">Reference proteome</keyword>
<dbReference type="Proteomes" id="UP000807504">
    <property type="component" value="Unassembled WGS sequence"/>
</dbReference>
<name>A0A8T0FFA1_ARGBR</name>
<feature type="region of interest" description="Disordered" evidence="1">
    <location>
        <begin position="183"/>
        <end position="203"/>
    </location>
</feature>
<dbReference type="InterPro" id="IPR031913">
    <property type="entry name" value="Spidroin_N"/>
</dbReference>
<dbReference type="EMBL" id="JABXBU010000012">
    <property type="protein sequence ID" value="KAF8789022.1"/>
    <property type="molecule type" value="Genomic_DNA"/>
</dbReference>
<reference evidence="5" key="2">
    <citation type="submission" date="2020-06" db="EMBL/GenBank/DDBJ databases">
        <authorList>
            <person name="Sheffer M."/>
        </authorList>
    </citation>
    <scope>NUCLEOTIDE SEQUENCE</scope>
</reference>
<proteinExistence type="predicted"/>
<reference evidence="5" key="1">
    <citation type="journal article" date="2020" name="bioRxiv">
        <title>Chromosome-level reference genome of the European wasp spider Argiope bruennichi: a resource for studies on range expansion and evolutionary adaptation.</title>
        <authorList>
            <person name="Sheffer M.M."/>
            <person name="Hoppe A."/>
            <person name="Krehenwinkel H."/>
            <person name="Uhl G."/>
            <person name="Kuss A.W."/>
            <person name="Jensen L."/>
            <person name="Jensen C."/>
            <person name="Gillespie R.G."/>
            <person name="Hoff K.J."/>
            <person name="Prost S."/>
        </authorList>
    </citation>
    <scope>NUCLEOTIDE SEQUENCE</scope>
</reference>
<feature type="domain" description="Tubuliform egg casing silk strands structural" evidence="3">
    <location>
        <begin position="233"/>
        <end position="388"/>
    </location>
</feature>
<evidence type="ECO:0000259" key="3">
    <source>
        <dbReference type="Pfam" id="PF12042"/>
    </source>
</evidence>
<evidence type="ECO:0000313" key="5">
    <source>
        <dbReference type="EMBL" id="KAF8789022.1"/>
    </source>
</evidence>
<evidence type="ECO:0008006" key="7">
    <source>
        <dbReference type="Google" id="ProtNLM"/>
    </source>
</evidence>
<feature type="compositionally biased region" description="Gly residues" evidence="1">
    <location>
        <begin position="457"/>
        <end position="477"/>
    </location>
</feature>
<evidence type="ECO:0000259" key="4">
    <source>
        <dbReference type="Pfam" id="PF16763"/>
    </source>
</evidence>
<dbReference type="Pfam" id="PF12042">
    <property type="entry name" value="RP1-2"/>
    <property type="match status" value="1"/>
</dbReference>
<dbReference type="InterPro" id="IPR021915">
    <property type="entry name" value="RP1-2"/>
</dbReference>
<protein>
    <recommendedName>
        <fullName evidence="7">Aciniform spidroin 1 variant 1</fullName>
    </recommendedName>
</protein>
<feature type="compositionally biased region" description="Low complexity" evidence="1">
    <location>
        <begin position="375"/>
        <end position="390"/>
    </location>
</feature>
<gene>
    <name evidence="5" type="ORF">HNY73_007004</name>
</gene>
<evidence type="ECO:0000256" key="1">
    <source>
        <dbReference type="SAM" id="MobiDB-lite"/>
    </source>
</evidence>
<feature type="compositionally biased region" description="Low complexity" evidence="1">
    <location>
        <begin position="415"/>
        <end position="439"/>
    </location>
</feature>
<sequence length="573" mass="59312">MSWLPTLAFAILLLSVQYDAAQSWSSASSRSPWANPAKAGSLMNCLINKIASSNVLPQQEKEDLESIMDTLMSAIKGASAKGKSSAAQLKAINMAVASSLAELVVAEDASNQASIAVKTQALSGALEQCFQAVMGTVDRKFINEINDLIRMFAREAASETNEIPDQGASYAAGSSVSSSFQATDQNYQASSRNSGSQFSQAATSQYSGGAGSSYIRERQFASNTGQPIFGQTSTSGQSSYSQAGAVQSGLVSRLSNALANTSTMRTILSSSASRETVSNVVQKTVQTLASTLGINGNELSRITSQAISQVPAGSDTSTYVRALSTALVNGGVLNESNIDKMGSRVVSAIINGVSSAAQGFGINVDTSNIQNDISSSSSFLSSSSSSNSYSQRAASTTSGAETSYTGAQSGSVSRQSSFGQTESSGSSGSTGYTGAQSGSVSRQSSFGQTSGFRGSAGEQGGFGQQTGFGGPAGGPGAFGPTTGAPAGLISRVANALANSSTMRAVLRRGVSQQIASNVVQEQLRHWPVLSVSMKQPLQRAFKLSLKCLRVSDTSSYAQAFHLRFVMLESRKQR</sequence>
<feature type="compositionally biased region" description="Polar residues" evidence="1">
    <location>
        <begin position="399"/>
        <end position="414"/>
    </location>
</feature>
<dbReference type="Gene3D" id="1.10.274.70">
    <property type="match status" value="1"/>
</dbReference>
<feature type="compositionally biased region" description="Polar residues" evidence="1">
    <location>
        <begin position="440"/>
        <end position="452"/>
    </location>
</feature>